<dbReference type="FunFam" id="2.40.440.10:FF:000005">
    <property type="entry name" value="L,D-transpeptidase 2"/>
    <property type="match status" value="1"/>
</dbReference>
<evidence type="ECO:0000256" key="11">
    <source>
        <dbReference type="ARBA" id="ARBA00023316"/>
    </source>
</evidence>
<organism evidence="18 19">
    <name type="scientific">Streptomyces bathyalis</name>
    <dbReference type="NCBI Taxonomy" id="2710756"/>
    <lineage>
        <taxon>Bacteria</taxon>
        <taxon>Bacillati</taxon>
        <taxon>Actinomycetota</taxon>
        <taxon>Actinomycetes</taxon>
        <taxon>Kitasatosporales</taxon>
        <taxon>Streptomycetaceae</taxon>
        <taxon>Streptomyces</taxon>
    </lineage>
</organism>
<feature type="domain" description="L,D-TPase catalytic" evidence="17">
    <location>
        <begin position="265"/>
        <end position="401"/>
    </location>
</feature>
<dbReference type="PROSITE" id="PS50006">
    <property type="entry name" value="FHA_DOMAIN"/>
    <property type="match status" value="1"/>
</dbReference>
<evidence type="ECO:0000256" key="5">
    <source>
        <dbReference type="ARBA" id="ARBA00022960"/>
    </source>
</evidence>
<dbReference type="PROSITE" id="PS52029">
    <property type="entry name" value="LD_TPASE"/>
    <property type="match status" value="1"/>
</dbReference>
<proteinExistence type="predicted"/>
<evidence type="ECO:0000259" key="16">
    <source>
        <dbReference type="PROSITE" id="PS50006"/>
    </source>
</evidence>
<reference evidence="19" key="1">
    <citation type="submission" date="2020-02" db="EMBL/GenBank/DDBJ databases">
        <title>Streptomyces sp. ASO4wet.</title>
        <authorList>
            <person name="Risdian C."/>
            <person name="Landwehr W."/>
            <person name="Schupp P."/>
            <person name="Wink J."/>
        </authorList>
    </citation>
    <scope>NUCLEOTIDE SEQUENCE [LARGE SCALE GENOMIC DNA]</scope>
    <source>
        <strain evidence="19">ASO4wet</strain>
    </source>
</reference>
<dbReference type="Gene3D" id="2.60.40.3710">
    <property type="match status" value="1"/>
</dbReference>
<evidence type="ECO:0000256" key="9">
    <source>
        <dbReference type="ARBA" id="ARBA00023288"/>
    </source>
</evidence>
<dbReference type="KEGG" id="sbat:G4Z16_08705"/>
<feature type="active site" description="Nucleophile" evidence="13">
    <location>
        <position position="369"/>
    </location>
</feature>
<dbReference type="Gene3D" id="2.60.40.3780">
    <property type="match status" value="1"/>
</dbReference>
<evidence type="ECO:0000259" key="17">
    <source>
        <dbReference type="PROSITE" id="PS52029"/>
    </source>
</evidence>
<comment type="pathway">
    <text evidence="1 13">Cell wall biogenesis; peptidoglycan biosynthesis.</text>
</comment>
<dbReference type="GO" id="GO:0018104">
    <property type="term" value="P:peptidoglycan-protein cross-linking"/>
    <property type="evidence" value="ECO:0007669"/>
    <property type="project" value="TreeGrafter"/>
</dbReference>
<dbReference type="UniPathway" id="UPA00219"/>
<dbReference type="AlphaFoldDB" id="A0A7T1T4W6"/>
<dbReference type="InterPro" id="IPR038063">
    <property type="entry name" value="Transpep_catalytic_dom"/>
</dbReference>
<dbReference type="Gene3D" id="2.40.440.10">
    <property type="entry name" value="L,D-transpeptidase catalytic domain-like"/>
    <property type="match status" value="1"/>
</dbReference>
<evidence type="ECO:0000256" key="13">
    <source>
        <dbReference type="PROSITE-ProRule" id="PRU01373"/>
    </source>
</evidence>
<keyword evidence="5 13" id="KW-0133">Cell shape</keyword>
<dbReference type="InterPro" id="IPR050979">
    <property type="entry name" value="LD-transpeptidase"/>
</dbReference>
<evidence type="ECO:0000256" key="7">
    <source>
        <dbReference type="ARBA" id="ARBA00023136"/>
    </source>
</evidence>
<keyword evidence="10" id="KW-0012">Acyltransferase</keyword>
<evidence type="ECO:0000313" key="19">
    <source>
        <dbReference type="Proteomes" id="UP000595046"/>
    </source>
</evidence>
<keyword evidence="2" id="KW-1003">Cell membrane</keyword>
<accession>A0A7T1T4W6</accession>
<dbReference type="GO" id="GO:0008360">
    <property type="term" value="P:regulation of cell shape"/>
    <property type="evidence" value="ECO:0007669"/>
    <property type="project" value="UniProtKB-UniRule"/>
</dbReference>
<keyword evidence="15" id="KW-1133">Transmembrane helix</keyword>
<dbReference type="PANTHER" id="PTHR30582:SF2">
    <property type="entry name" value="L,D-TRANSPEPTIDASE YCIB-RELATED"/>
    <property type="match status" value="1"/>
</dbReference>
<dbReference type="Proteomes" id="UP000595046">
    <property type="component" value="Chromosome"/>
</dbReference>
<evidence type="ECO:0000256" key="6">
    <source>
        <dbReference type="ARBA" id="ARBA00022984"/>
    </source>
</evidence>
<dbReference type="InterPro" id="IPR005490">
    <property type="entry name" value="LD_TPept_cat_dom"/>
</dbReference>
<dbReference type="SUPFAM" id="SSF141523">
    <property type="entry name" value="L,D-transpeptidase catalytic domain-like"/>
    <property type="match status" value="1"/>
</dbReference>
<evidence type="ECO:0000313" key="18">
    <source>
        <dbReference type="EMBL" id="QPP06465.1"/>
    </source>
</evidence>
<sequence length="429" mass="46214">MDLKTVARDAKAKFSPEAIRGDTRTQVIGGSAVGLVVLAVVLLLTLTTCGGAGGGVGDEGAGGEKSKKSRAVVEISPKNGADGVGTQDALKVTAAKGQLVKVDVKDEDGKAVEGKIAKGGKSWAPAKHLTTKTKYTVEAHAKDSEGRKATERAKFTTLTPDSTFIGRFTPEDGDKVGVGMPVSINFNHAIKDREAVEKAISVTADPEADVEGHWFGNNRLDFRPEEYWKAGTKVELDLDLDGVEGYDGVYGEQDKSVNFTIGRSQVSVVDAKSKKMKVTRDGEKLRTIDISSGSPENPTYNGRMVISERHKVTRMDGRTVGFGRKEEAGGYDIKDVPHAMRLSTSGTFIHGNYWLNQGQFGSVNASHGCVGLFDKKGGDDKSTPGAWFFKESMIGDVVEIKNSKDKTIQPDNGLNGWNMDWDEWKAPQK</sequence>
<feature type="active site" description="Proton donor/acceptor" evidence="13">
    <location>
        <position position="350"/>
    </location>
</feature>
<dbReference type="PANTHER" id="PTHR30582">
    <property type="entry name" value="L,D-TRANSPEPTIDASE"/>
    <property type="match status" value="1"/>
</dbReference>
<evidence type="ECO:0000256" key="4">
    <source>
        <dbReference type="ARBA" id="ARBA00022729"/>
    </source>
</evidence>
<evidence type="ECO:0000256" key="14">
    <source>
        <dbReference type="SAM" id="MobiDB-lite"/>
    </source>
</evidence>
<dbReference type="Pfam" id="PF03734">
    <property type="entry name" value="YkuD"/>
    <property type="match status" value="1"/>
</dbReference>
<keyword evidence="15" id="KW-0812">Transmembrane</keyword>
<dbReference type="GO" id="GO:0016746">
    <property type="term" value="F:acyltransferase activity"/>
    <property type="evidence" value="ECO:0007669"/>
    <property type="project" value="UniProtKB-KW"/>
</dbReference>
<keyword evidence="19" id="KW-1185">Reference proteome</keyword>
<dbReference type="GO" id="GO:0005576">
    <property type="term" value="C:extracellular region"/>
    <property type="evidence" value="ECO:0007669"/>
    <property type="project" value="TreeGrafter"/>
</dbReference>
<evidence type="ECO:0000256" key="1">
    <source>
        <dbReference type="ARBA" id="ARBA00004752"/>
    </source>
</evidence>
<keyword evidence="11 13" id="KW-0961">Cell wall biogenesis/degradation</keyword>
<feature type="domain" description="FHA" evidence="16">
    <location>
        <begin position="259"/>
        <end position="354"/>
    </location>
</feature>
<evidence type="ECO:0000256" key="15">
    <source>
        <dbReference type="SAM" id="Phobius"/>
    </source>
</evidence>
<comment type="pathway">
    <text evidence="12">Glycan biosynthesis.</text>
</comment>
<evidence type="ECO:0000256" key="10">
    <source>
        <dbReference type="ARBA" id="ARBA00023315"/>
    </source>
</evidence>
<feature type="region of interest" description="Disordered" evidence="14">
    <location>
        <begin position="409"/>
        <end position="429"/>
    </location>
</feature>
<dbReference type="CDD" id="cd16913">
    <property type="entry name" value="YkuD_like"/>
    <property type="match status" value="1"/>
</dbReference>
<keyword evidence="8" id="KW-0564">Palmitate</keyword>
<dbReference type="CDD" id="cd13432">
    <property type="entry name" value="LDT_IgD_like_2"/>
    <property type="match status" value="1"/>
</dbReference>
<evidence type="ECO:0000256" key="2">
    <source>
        <dbReference type="ARBA" id="ARBA00022475"/>
    </source>
</evidence>
<dbReference type="InterPro" id="IPR041280">
    <property type="entry name" value="Big_10"/>
</dbReference>
<evidence type="ECO:0000256" key="3">
    <source>
        <dbReference type="ARBA" id="ARBA00022679"/>
    </source>
</evidence>
<feature type="transmembrane region" description="Helical" evidence="15">
    <location>
        <begin position="27"/>
        <end position="46"/>
    </location>
</feature>
<dbReference type="Pfam" id="PF17964">
    <property type="entry name" value="Big_10"/>
    <property type="match status" value="1"/>
</dbReference>
<name>A0A7T1T4W6_9ACTN</name>
<gene>
    <name evidence="18" type="ORF">G4Z16_08705</name>
</gene>
<keyword evidence="7 15" id="KW-0472">Membrane</keyword>
<keyword evidence="9" id="KW-0449">Lipoprotein</keyword>
<dbReference type="InterPro" id="IPR000253">
    <property type="entry name" value="FHA_dom"/>
</dbReference>
<dbReference type="GO" id="GO:0071555">
    <property type="term" value="P:cell wall organization"/>
    <property type="evidence" value="ECO:0007669"/>
    <property type="project" value="UniProtKB-UniRule"/>
</dbReference>
<dbReference type="GO" id="GO:0071972">
    <property type="term" value="F:peptidoglycan L,D-transpeptidase activity"/>
    <property type="evidence" value="ECO:0007669"/>
    <property type="project" value="TreeGrafter"/>
</dbReference>
<protein>
    <submittedName>
        <fullName evidence="18">L,D-transpeptidase family protein</fullName>
    </submittedName>
</protein>
<evidence type="ECO:0000256" key="12">
    <source>
        <dbReference type="ARBA" id="ARBA00060592"/>
    </source>
</evidence>
<keyword evidence="3" id="KW-0808">Transferase</keyword>
<dbReference type="EMBL" id="CP048882">
    <property type="protein sequence ID" value="QPP06465.1"/>
    <property type="molecule type" value="Genomic_DNA"/>
</dbReference>
<evidence type="ECO:0000256" key="8">
    <source>
        <dbReference type="ARBA" id="ARBA00023139"/>
    </source>
</evidence>
<keyword evidence="4" id="KW-0732">Signal</keyword>
<keyword evidence="6 13" id="KW-0573">Peptidoglycan synthesis</keyword>